<evidence type="ECO:0000313" key="2">
    <source>
        <dbReference type="EMBL" id="MAA12720.1"/>
    </source>
</evidence>
<dbReference type="EMBL" id="GFPF01001574">
    <property type="protein sequence ID" value="MAA12720.1"/>
    <property type="molecule type" value="Transcribed_RNA"/>
</dbReference>
<evidence type="ECO:0000256" key="1">
    <source>
        <dbReference type="SAM" id="Phobius"/>
    </source>
</evidence>
<keyword evidence="1" id="KW-0472">Membrane</keyword>
<feature type="transmembrane region" description="Helical" evidence="1">
    <location>
        <begin position="42"/>
        <end position="63"/>
    </location>
</feature>
<name>A0A224YG32_9ACAR</name>
<sequence length="217" mass="23885">MVVRIEKERLQPSRLRRPTLLLLDAPLRGRGRSDWKRRMLQAFVFVAILSPLCLAPGADALFLKKKIKLLKATKGKFGLRPQPHHAVGPAYLPPPPQWVPPPHVVPYSAPPPVAHWGYPGDYSGWVPPPPQPAPPPAHGWVAGPPTVHAAHPPPQVPQAPPTTYVVEAQVPTGTAFASAAGKGVHRPKGPHEYQYTLHCPYELYVQVEPNGNNKDRW</sequence>
<dbReference type="AlphaFoldDB" id="A0A224YG32"/>
<accession>A0A224YG32</accession>
<reference evidence="2" key="1">
    <citation type="journal article" date="2017" name="Parasit. Vectors">
        <title>Sialotranscriptomics of Rhipicephalus zambeziensis reveals intricate expression profiles of secretory proteins and suggests tight temporal transcriptional regulation during blood-feeding.</title>
        <authorList>
            <person name="de Castro M.H."/>
            <person name="de Klerk D."/>
            <person name="Pienaar R."/>
            <person name="Rees D.J.G."/>
            <person name="Mans B.J."/>
        </authorList>
    </citation>
    <scope>NUCLEOTIDE SEQUENCE</scope>
    <source>
        <tissue evidence="2">Salivary glands</tissue>
    </source>
</reference>
<protein>
    <submittedName>
        <fullName evidence="2">Uncharacterized protein</fullName>
    </submittedName>
</protein>
<keyword evidence="1" id="KW-0812">Transmembrane</keyword>
<proteinExistence type="predicted"/>
<keyword evidence="1" id="KW-1133">Transmembrane helix</keyword>
<organism evidence="2">
    <name type="scientific">Rhipicephalus zambeziensis</name>
    <dbReference type="NCBI Taxonomy" id="60191"/>
    <lineage>
        <taxon>Eukaryota</taxon>
        <taxon>Metazoa</taxon>
        <taxon>Ecdysozoa</taxon>
        <taxon>Arthropoda</taxon>
        <taxon>Chelicerata</taxon>
        <taxon>Arachnida</taxon>
        <taxon>Acari</taxon>
        <taxon>Parasitiformes</taxon>
        <taxon>Ixodida</taxon>
        <taxon>Ixodoidea</taxon>
        <taxon>Ixodidae</taxon>
        <taxon>Rhipicephalinae</taxon>
        <taxon>Rhipicephalus</taxon>
        <taxon>Rhipicephalus</taxon>
    </lineage>
</organism>